<comment type="caution">
    <text evidence="2">The sequence shown here is derived from an EMBL/GenBank/DDBJ whole genome shotgun (WGS) entry which is preliminary data.</text>
</comment>
<dbReference type="SUPFAM" id="SSF53474">
    <property type="entry name" value="alpha/beta-Hydrolases"/>
    <property type="match status" value="1"/>
</dbReference>
<keyword evidence="1" id="KW-0812">Transmembrane</keyword>
<dbReference type="KEGG" id="pdo:PSDT_0585"/>
<gene>
    <name evidence="2" type="ORF">HMPREF0620_1063</name>
</gene>
<dbReference type="Pfam" id="PF00756">
    <property type="entry name" value="Esterase"/>
    <property type="match status" value="1"/>
</dbReference>
<dbReference type="PANTHER" id="PTHR48098:SF1">
    <property type="entry name" value="DIACYLGLYCEROL ACYLTRANSFERASE_MYCOLYLTRANSFERASE AG85A"/>
    <property type="match status" value="1"/>
</dbReference>
<dbReference type="InterPro" id="IPR000801">
    <property type="entry name" value="Esterase-like"/>
</dbReference>
<evidence type="ECO:0000256" key="1">
    <source>
        <dbReference type="SAM" id="Phobius"/>
    </source>
</evidence>
<protein>
    <recommendedName>
        <fullName evidence="4">Esterase</fullName>
    </recommendedName>
</protein>
<proteinExistence type="predicted"/>
<evidence type="ECO:0000313" key="2">
    <source>
        <dbReference type="EMBL" id="EFT84058.1"/>
    </source>
</evidence>
<dbReference type="AlphaFoldDB" id="E6JZL2"/>
<keyword evidence="1" id="KW-1133">Transmembrane helix</keyword>
<organism evidence="2 3">
    <name type="scientific">Parascardovia denticolens DSM 10105 = JCM 12538</name>
    <dbReference type="NCBI Taxonomy" id="864564"/>
    <lineage>
        <taxon>Bacteria</taxon>
        <taxon>Bacillati</taxon>
        <taxon>Actinomycetota</taxon>
        <taxon>Actinomycetes</taxon>
        <taxon>Bifidobacteriales</taxon>
        <taxon>Bifidobacteriaceae</taxon>
        <taxon>Parascardovia</taxon>
    </lineage>
</organism>
<name>E6JZL2_PARDN</name>
<feature type="transmembrane region" description="Helical" evidence="1">
    <location>
        <begin position="20"/>
        <end position="38"/>
    </location>
</feature>
<keyword evidence="3" id="KW-1185">Reference proteome</keyword>
<feature type="transmembrane region" description="Helical" evidence="1">
    <location>
        <begin position="59"/>
        <end position="80"/>
    </location>
</feature>
<accession>E6JZL2</accession>
<reference evidence="2 3" key="1">
    <citation type="submission" date="2010-12" db="EMBL/GenBank/DDBJ databases">
        <authorList>
            <person name="Muzny D."/>
            <person name="Qin X."/>
            <person name="Buhay C."/>
            <person name="Dugan-Rocha S."/>
            <person name="Ding Y."/>
            <person name="Chen G."/>
            <person name="Hawes A."/>
            <person name="Holder M."/>
            <person name="Jhangiani S."/>
            <person name="Johnson A."/>
            <person name="Khan Z."/>
            <person name="Li Z."/>
            <person name="Liu W."/>
            <person name="Liu X."/>
            <person name="Perez L."/>
            <person name="Shen H."/>
            <person name="Wang Q."/>
            <person name="Watt J."/>
            <person name="Xi L."/>
            <person name="Xin Y."/>
            <person name="Zhou J."/>
            <person name="Deng J."/>
            <person name="Jiang H."/>
            <person name="Liu Y."/>
            <person name="Qu J."/>
            <person name="Song X.-Z."/>
            <person name="Zhang L."/>
            <person name="Villasana D."/>
            <person name="Johnson A."/>
            <person name="Liu J."/>
            <person name="Liyanage D."/>
            <person name="Lorensuhewa L."/>
            <person name="Robinson T."/>
            <person name="Song A."/>
            <person name="Song B.-B."/>
            <person name="Dinh H."/>
            <person name="Thornton R."/>
            <person name="Coyle M."/>
            <person name="Francisco L."/>
            <person name="Jackson L."/>
            <person name="Javaid M."/>
            <person name="Korchina V."/>
            <person name="Kovar C."/>
            <person name="Mata R."/>
            <person name="Mathew T."/>
            <person name="Ngo R."/>
            <person name="Nguyen L."/>
            <person name="Nguyen N."/>
            <person name="Okwuonu G."/>
            <person name="Ongeri F."/>
            <person name="Pham C."/>
            <person name="Simmons D."/>
            <person name="Wilczek-Boney K."/>
            <person name="Hale W."/>
            <person name="Jakkamsetti A."/>
            <person name="Pham P."/>
            <person name="Ruth R."/>
            <person name="San Lucas F."/>
            <person name="Warren J."/>
            <person name="Zhang J."/>
            <person name="Zhao Z."/>
            <person name="Zhou C."/>
            <person name="Zhu D."/>
            <person name="Lee S."/>
            <person name="Bess C."/>
            <person name="Blankenburg K."/>
            <person name="Forbes L."/>
            <person name="Fu Q."/>
            <person name="Gubbala S."/>
            <person name="Hirani K."/>
            <person name="Jayaseelan J.C."/>
            <person name="Lara F."/>
            <person name="Munidasa M."/>
            <person name="Palculict T."/>
            <person name="Patil S."/>
            <person name="Pu L.-L."/>
            <person name="Saada N."/>
            <person name="Tang L."/>
            <person name="Weissenberger G."/>
            <person name="Zhu Y."/>
            <person name="Hemphill L."/>
            <person name="Shang Y."/>
            <person name="Youmans B."/>
            <person name="Ayvaz T."/>
            <person name="Ross M."/>
            <person name="Santibanez J."/>
            <person name="Aqrawi P."/>
            <person name="Gross S."/>
            <person name="Joshi V."/>
            <person name="Fowler G."/>
            <person name="Nazareth L."/>
            <person name="Reid J."/>
            <person name="Worley K."/>
            <person name="Petrosino J."/>
            <person name="Highlander S."/>
            <person name="Gibbs R."/>
        </authorList>
    </citation>
    <scope>NUCLEOTIDE SEQUENCE [LARGE SCALE GENOMIC DNA]</scope>
    <source>
        <strain evidence="2 3">DSM 10105</strain>
    </source>
</reference>
<dbReference type="PANTHER" id="PTHR48098">
    <property type="entry name" value="ENTEROCHELIN ESTERASE-RELATED"/>
    <property type="match status" value="1"/>
</dbReference>
<feature type="transmembrane region" description="Helical" evidence="1">
    <location>
        <begin position="100"/>
        <end position="117"/>
    </location>
</feature>
<dbReference type="RefSeq" id="WP_006290521.1">
    <property type="nucleotide sequence ID" value="NZ_AP012333.1"/>
</dbReference>
<evidence type="ECO:0008006" key="4">
    <source>
        <dbReference type="Google" id="ProtNLM"/>
    </source>
</evidence>
<keyword evidence="1" id="KW-0472">Membrane</keyword>
<dbReference type="Gene3D" id="3.40.50.1820">
    <property type="entry name" value="alpha/beta hydrolase"/>
    <property type="match status" value="1"/>
</dbReference>
<dbReference type="HOGENOM" id="CLU_037947_2_0_11"/>
<dbReference type="PATRIC" id="fig|864564.6.peg.646"/>
<dbReference type="GO" id="GO:0016747">
    <property type="term" value="F:acyltransferase activity, transferring groups other than amino-acyl groups"/>
    <property type="evidence" value="ECO:0007669"/>
    <property type="project" value="TreeGrafter"/>
</dbReference>
<dbReference type="eggNOG" id="COG0627">
    <property type="taxonomic scope" value="Bacteria"/>
</dbReference>
<evidence type="ECO:0000313" key="3">
    <source>
        <dbReference type="Proteomes" id="UP000004946"/>
    </source>
</evidence>
<dbReference type="InterPro" id="IPR029058">
    <property type="entry name" value="AB_hydrolase_fold"/>
</dbReference>
<dbReference type="EMBL" id="AEON01000001">
    <property type="protein sequence ID" value="EFT84058.1"/>
    <property type="molecule type" value="Genomic_DNA"/>
</dbReference>
<dbReference type="InterPro" id="IPR050583">
    <property type="entry name" value="Mycobacterial_A85_antigen"/>
</dbReference>
<dbReference type="Proteomes" id="UP000004946">
    <property type="component" value="Chromosome"/>
</dbReference>
<sequence>MKQLWAHISTWFLEVPLNKGVFPQAVAGLALLLLVVLLPYSATKMKGWAAKRKHPRASLLLMQLLVAAGLYGIGFGLTYLLSNVWVVFGVELGLLVIRKVALALALLGFSIISLVSYRGWRKVVSVFLLIVSLLYGTLGVNAIYGQYPTLKSLLGYRSFPWLSSSEVHQADRTVAQWQKQAEKGTLPAMPAKGIVRTVVIPASQSGFVARPATIYLPPAALSKHPPKLPVMIVLAGQPGSPDRFFLAGDYQAYLNAFAARHHGLAPIVVSPDQLGASSHNTLCSDTPIYGKAETYISKDVPAWISSTLPVEHPGKSWLIGGFSMGGTCATHLGPRYHDTFGNVISVGGEIHETDGSEQEMISRFYRGDREAYEDHIPARAIEKYGRSWQTFLFGDGQYDQIGQKNAKAIAKAALRKGMRVKAFVADGSGHDWHTVQAVFDYGLHQFCWDQGLTSQEPNLKDFKKLSPLALNEPETGL</sequence>
<feature type="transmembrane region" description="Helical" evidence="1">
    <location>
        <begin position="124"/>
        <end position="144"/>
    </location>
</feature>